<dbReference type="Gene3D" id="3.40.630.40">
    <property type="entry name" value="Zn-dependent exopeptidases"/>
    <property type="match status" value="1"/>
</dbReference>
<reference evidence="3" key="1">
    <citation type="submission" date="2018-05" db="EMBL/GenBank/DDBJ databases">
        <authorList>
            <person name="Lanie J.A."/>
            <person name="Ng W.-L."/>
            <person name="Kazmierczak K.M."/>
            <person name="Andrzejewski T.M."/>
            <person name="Davidsen T.M."/>
            <person name="Wayne K.J."/>
            <person name="Tettelin H."/>
            <person name="Glass J.I."/>
            <person name="Rusch D."/>
            <person name="Podicherti R."/>
            <person name="Tsui H.-C.T."/>
            <person name="Winkler M.E."/>
        </authorList>
    </citation>
    <scope>NUCLEOTIDE SEQUENCE</scope>
</reference>
<dbReference type="SUPFAM" id="SSF55383">
    <property type="entry name" value="Copper amine oxidase, domain N"/>
    <property type="match status" value="1"/>
</dbReference>
<dbReference type="EMBL" id="UINC01003513">
    <property type="protein sequence ID" value="SVA06986.1"/>
    <property type="molecule type" value="Genomic_DNA"/>
</dbReference>
<sequence>MNIWKKTIIIFYLVSLTQADIRVFNRSTGTESKIKTLPNSEQLYMSARDFARALSSRLYENQQRKKLVLYITNRRIKISARSSFIMVDDQPFQMSVIAKEEAGDIYLPVRGFLNILKSTTLPGINYDPKREFLDVDVVQFTITAIDVEEKSNGTIVRLKTKKAFSERNISSFINKHGWYYLTIAGGLVDTVTLNGALTRGIIHSVESDQIGETAQIALKLRSNVISHEWYQKLDPYEIVVTLRTPLGKSSTRIKDVKNRWRMDTIVIDAGHGGKDPGTTGKYGTKEKDIVLDITKRIGRLLEKNTSIKVVYTRTEDVFVHVWERTKIANEVNAKIFVSIHVNANPNRKIKGFETYLLSSGKSEDAIEVASRENAVIKLEEVRSQYQELTGENLIMATMAQSMFMKESEDLAAMIQIELDKNLDSPNRGVKQAGFYVLIGASMPNVLVETGYISNPSEERNLKKPGYRQNIAKSIYNAILKFKSSRERLLVEE</sequence>
<dbReference type="SMART" id="SM00646">
    <property type="entry name" value="Ami_3"/>
    <property type="match status" value="1"/>
</dbReference>
<dbReference type="InterPro" id="IPR050695">
    <property type="entry name" value="N-acetylmuramoyl_amidase_3"/>
</dbReference>
<name>A0A381SSK7_9ZZZZ</name>
<dbReference type="InterPro" id="IPR036582">
    <property type="entry name" value="Mao_N_sf"/>
</dbReference>
<proteinExistence type="predicted"/>
<dbReference type="CDD" id="cd02696">
    <property type="entry name" value="MurNAc-LAA"/>
    <property type="match status" value="1"/>
</dbReference>
<evidence type="ECO:0000313" key="3">
    <source>
        <dbReference type="EMBL" id="SVA06986.1"/>
    </source>
</evidence>
<dbReference type="InterPro" id="IPR002508">
    <property type="entry name" value="MurNAc-LAA_cat"/>
</dbReference>
<dbReference type="GO" id="GO:0008745">
    <property type="term" value="F:N-acetylmuramoyl-L-alanine amidase activity"/>
    <property type="evidence" value="ECO:0007669"/>
    <property type="project" value="InterPro"/>
</dbReference>
<dbReference type="Pfam" id="PF07833">
    <property type="entry name" value="Cu_amine_oxidN1"/>
    <property type="match status" value="1"/>
</dbReference>
<accession>A0A381SSK7</accession>
<feature type="domain" description="MurNAc-LAA" evidence="2">
    <location>
        <begin position="325"/>
        <end position="479"/>
    </location>
</feature>
<dbReference type="GO" id="GO:0030288">
    <property type="term" value="C:outer membrane-bounded periplasmic space"/>
    <property type="evidence" value="ECO:0007669"/>
    <property type="project" value="TreeGrafter"/>
</dbReference>
<evidence type="ECO:0000259" key="2">
    <source>
        <dbReference type="SMART" id="SM00646"/>
    </source>
</evidence>
<evidence type="ECO:0000256" key="1">
    <source>
        <dbReference type="ARBA" id="ARBA00022801"/>
    </source>
</evidence>
<dbReference type="PANTHER" id="PTHR30404">
    <property type="entry name" value="N-ACETYLMURAMOYL-L-ALANINE AMIDASE"/>
    <property type="match status" value="1"/>
</dbReference>
<dbReference type="AlphaFoldDB" id="A0A381SSK7"/>
<keyword evidence="1" id="KW-0378">Hydrolase</keyword>
<gene>
    <name evidence="3" type="ORF">METZ01_LOCUS59840</name>
</gene>
<protein>
    <recommendedName>
        <fullName evidence="2">MurNAc-LAA domain-containing protein</fullName>
    </recommendedName>
</protein>
<dbReference type="PANTHER" id="PTHR30404:SF0">
    <property type="entry name" value="N-ACETYLMURAMOYL-L-ALANINE AMIDASE AMIC"/>
    <property type="match status" value="1"/>
</dbReference>
<dbReference type="InterPro" id="IPR012854">
    <property type="entry name" value="Cu_amine_oxidase-like_N"/>
</dbReference>
<dbReference type="Pfam" id="PF01520">
    <property type="entry name" value="Amidase_3"/>
    <property type="match status" value="1"/>
</dbReference>
<organism evidence="3">
    <name type="scientific">marine metagenome</name>
    <dbReference type="NCBI Taxonomy" id="408172"/>
    <lineage>
        <taxon>unclassified sequences</taxon>
        <taxon>metagenomes</taxon>
        <taxon>ecological metagenomes</taxon>
    </lineage>
</organism>
<dbReference type="FunFam" id="3.40.630.40:FF:000005">
    <property type="entry name" value="N-acetylmuramoyl-L-alanine amidase (AmiA)"/>
    <property type="match status" value="1"/>
</dbReference>
<dbReference type="SUPFAM" id="SSF53187">
    <property type="entry name" value="Zn-dependent exopeptidases"/>
    <property type="match status" value="1"/>
</dbReference>
<dbReference type="GO" id="GO:0009253">
    <property type="term" value="P:peptidoglycan catabolic process"/>
    <property type="evidence" value="ECO:0007669"/>
    <property type="project" value="InterPro"/>
</dbReference>